<keyword evidence="3" id="KW-1185">Reference proteome</keyword>
<sequence>MSNLSLLPPATLGRALLALLALALRLPAAAQAPAWQSAQAVGVATTAANTNHSEVTATAIDVRGNVFLAGHFTNTVVLGSTTLTSLGGDDVFVAKFNPGTNQFVWAQRAGGTGLDRANALVANGTSVYVAGFFDSTTAGFGSTVLANTGSYDAFVAKLTDAGSFTWAQRIGGSGEEFASALALNSTGVYITGSFTSPVMAFGSTTLTSAGLSDVFVAKLTDAGSTGSFVWAQRAGGMWRDGASALAVSGSSVYLTGRFDSPTAIFGSTTLTNAGSNDVFVAKLMDAGSTSSFTWAQRTGGTGAELATALAVSGNSVYVAGVFYGSTTDFGPTTLTNTSVGGYPDIFVAKLTDAGNTGSFAWAQRAGGTGFDAATALAVSGSSVYVAGNFGYQGNPVADFGPTTLTTAGSGDIFVAKLTDVGSTSRFVWAQRAGGTADDVSNALVLSGTSVYVAGAFGSTTANFGSIALPKPNSFATLGFLASLTDPTLTATTAAGPREPAALFPNPARHAATLRLPAGTAPAPLALTDALGRSVRRYPVPTGPEATLDLHGLPAGLYLLRGAGPAQRLAIE</sequence>
<feature type="chain" id="PRO_5045563427" evidence="1">
    <location>
        <begin position="31"/>
        <end position="571"/>
    </location>
</feature>
<gene>
    <name evidence="2" type="ORF">IC234_18090</name>
</gene>
<evidence type="ECO:0000256" key="1">
    <source>
        <dbReference type="SAM" id="SignalP"/>
    </source>
</evidence>
<evidence type="ECO:0000313" key="3">
    <source>
        <dbReference type="Proteomes" id="UP000606003"/>
    </source>
</evidence>
<dbReference type="PANTHER" id="PTHR35580:SF1">
    <property type="entry name" value="PHYTASE-LIKE DOMAIN-CONTAINING PROTEIN"/>
    <property type="match status" value="1"/>
</dbReference>
<dbReference type="InterPro" id="IPR052918">
    <property type="entry name" value="Motility_Chemotaxis_Reg"/>
</dbReference>
<accession>A0ABR8K167</accession>
<organism evidence="2 3">
    <name type="scientific">Hymenobacter armeniacus</name>
    <dbReference type="NCBI Taxonomy" id="2771358"/>
    <lineage>
        <taxon>Bacteria</taxon>
        <taxon>Pseudomonadati</taxon>
        <taxon>Bacteroidota</taxon>
        <taxon>Cytophagia</taxon>
        <taxon>Cytophagales</taxon>
        <taxon>Hymenobacteraceae</taxon>
        <taxon>Hymenobacter</taxon>
    </lineage>
</organism>
<dbReference type="EMBL" id="JACXAC010000006">
    <property type="protein sequence ID" value="MBD2724044.1"/>
    <property type="molecule type" value="Genomic_DNA"/>
</dbReference>
<feature type="signal peptide" evidence="1">
    <location>
        <begin position="1"/>
        <end position="30"/>
    </location>
</feature>
<dbReference type="Proteomes" id="UP000606003">
    <property type="component" value="Unassembled WGS sequence"/>
</dbReference>
<name>A0ABR8K167_9BACT</name>
<dbReference type="PANTHER" id="PTHR35580">
    <property type="entry name" value="CELL SURFACE GLYCOPROTEIN (S-LAYER PROTEIN)-LIKE PROTEIN"/>
    <property type="match status" value="1"/>
</dbReference>
<dbReference type="RefSeq" id="WP_190927388.1">
    <property type="nucleotide sequence ID" value="NZ_JACXAC010000006.1"/>
</dbReference>
<comment type="caution">
    <text evidence="2">The sequence shown here is derived from an EMBL/GenBank/DDBJ whole genome shotgun (WGS) entry which is preliminary data.</text>
</comment>
<proteinExistence type="predicted"/>
<protein>
    <submittedName>
        <fullName evidence="2">T9SS type A sorting domain-containing protein</fullName>
    </submittedName>
</protein>
<keyword evidence="1" id="KW-0732">Signal</keyword>
<reference evidence="2 3" key="1">
    <citation type="submission" date="2020-09" db="EMBL/GenBank/DDBJ databases">
        <authorList>
            <person name="Kim M.K."/>
        </authorList>
    </citation>
    <scope>NUCLEOTIDE SEQUENCE [LARGE SCALE GENOMIC DNA]</scope>
    <source>
        <strain evidence="2 3">BT189</strain>
    </source>
</reference>
<evidence type="ECO:0000313" key="2">
    <source>
        <dbReference type="EMBL" id="MBD2724044.1"/>
    </source>
</evidence>